<gene>
    <name evidence="2" type="ORF">PBI_OMNICRON_22</name>
</gene>
<dbReference type="GeneID" id="26628739"/>
<evidence type="ECO:0000259" key="1">
    <source>
        <dbReference type="Pfam" id="PF14594"/>
    </source>
</evidence>
<dbReference type="InterPro" id="IPR029432">
    <property type="entry name" value="Gp28/Gp37-like_dom"/>
</dbReference>
<reference evidence="2 3" key="1">
    <citation type="submission" date="2014-08" db="EMBL/GenBank/DDBJ databases">
        <authorList>
            <person name="Isern S."/>
            <person name="Ashley B.D."/>
            <person name="Baer T.D."/>
            <person name="Czarnecki K.W."/>
            <person name="Deneweth R.M."/>
            <person name="Gatt S.M."/>
            <person name="Jenkins M."/>
            <person name="Lang J.F."/>
            <person name="Marfizo C.J."/>
            <person name="McMahon C.W."/>
            <person name="Power T.R."/>
            <person name="Rosales K.A."/>
            <person name="Walter R.S."/>
            <person name="Wozny M.J."/>
            <person name="Yori S."/>
            <person name="Michael S.F."/>
            <person name="Anders K.R."/>
            <person name="Braun M.A."/>
            <person name="Delesalle V.A."/>
            <person name="Hughes L.E."/>
            <person name="Ware V.C."/>
            <person name="Bradley K.W."/>
            <person name="Barker L.P."/>
            <person name="Asai D.J."/>
            <person name="Bowman C.A."/>
            <person name="Russell D.A."/>
            <person name="Pope W.H."/>
            <person name="Jacobs-Sera D."/>
            <person name="Hendrix R.W."/>
            <person name="Hatfull G.F."/>
        </authorList>
    </citation>
    <scope>NUCLEOTIDE SEQUENCE [LARGE SCALE GENOMIC DNA]</scope>
</reference>
<keyword evidence="3" id="KW-1185">Reference proteome</keyword>
<proteinExistence type="predicted"/>
<dbReference type="Proteomes" id="UP000029352">
    <property type="component" value="Segment"/>
</dbReference>
<dbReference type="OrthoDB" id="37176at10239"/>
<dbReference type="EMBL" id="KM363596">
    <property type="protein sequence ID" value="AIM50355.1"/>
    <property type="molecule type" value="Genomic_DNA"/>
</dbReference>
<name>A0A088FQ33_9CAUD</name>
<feature type="domain" description="Gp28/Gp37-like" evidence="1">
    <location>
        <begin position="34"/>
        <end position="145"/>
    </location>
</feature>
<sequence>MSQAIQYYAGYYTGSYETPLTAGLEEMYQGQFDNMLLAYIQATDPLRVSRSGPYGYLEHFEQGSGSAYTVSSAMTLREGHHKTRAYQAFKVAIRNGGPHTLYYDYDLGTRCHFEIDGILHTDQISALRLHYDETTPKTFDLTIGDDTESQNPLAQVTRDAAMLWNAVAMLFGSGDLF</sequence>
<accession>A0A088FQ33</accession>
<dbReference type="Pfam" id="PF14594">
    <property type="entry name" value="Sipho_Gp37"/>
    <property type="match status" value="1"/>
</dbReference>
<protein>
    <submittedName>
        <fullName evidence="2">Minor tail protein</fullName>
    </submittedName>
</protein>
<dbReference type="RefSeq" id="YP_009201654.1">
    <property type="nucleotide sequence ID" value="NC_028832.1"/>
</dbReference>
<organism evidence="2 3">
    <name type="scientific">Mycobacterium phage Omnicron</name>
    <dbReference type="NCBI Taxonomy" id="1541819"/>
    <lineage>
        <taxon>Viruses</taxon>
        <taxon>Duplodnaviria</taxon>
        <taxon>Heunggongvirae</taxon>
        <taxon>Uroviricota</taxon>
        <taxon>Caudoviricetes</taxon>
        <taxon>Weiservirinae</taxon>
        <taxon>Kratiovirus</taxon>
        <taxon>Kratiovirus omnicron</taxon>
    </lineage>
</organism>
<evidence type="ECO:0000313" key="3">
    <source>
        <dbReference type="Proteomes" id="UP000029352"/>
    </source>
</evidence>
<dbReference type="KEGG" id="vg:26628739"/>
<evidence type="ECO:0000313" key="2">
    <source>
        <dbReference type="EMBL" id="AIM50355.1"/>
    </source>
</evidence>